<name>A0ABR3G5K5_9PEZI</name>
<comment type="caution">
    <text evidence="2">The sequence shown here is derived from an EMBL/GenBank/DDBJ whole genome shotgun (WGS) entry which is preliminary data.</text>
</comment>
<dbReference type="Proteomes" id="UP001447188">
    <property type="component" value="Unassembled WGS sequence"/>
</dbReference>
<keyword evidence="3" id="KW-1185">Reference proteome</keyword>
<accession>A0ABR3G5K5</accession>
<protein>
    <submittedName>
        <fullName evidence="2">Uncharacterized protein</fullName>
    </submittedName>
</protein>
<sequence>MAQDLKFLSDQRSANGNLHVETNPATSQRMSLNTTSRSVSPWTNSTSKEPTSTPITICP</sequence>
<organism evidence="2 3">
    <name type="scientific">Discina gigas</name>
    <dbReference type="NCBI Taxonomy" id="1032678"/>
    <lineage>
        <taxon>Eukaryota</taxon>
        <taxon>Fungi</taxon>
        <taxon>Dikarya</taxon>
        <taxon>Ascomycota</taxon>
        <taxon>Pezizomycotina</taxon>
        <taxon>Pezizomycetes</taxon>
        <taxon>Pezizales</taxon>
        <taxon>Discinaceae</taxon>
        <taxon>Discina</taxon>
    </lineage>
</organism>
<evidence type="ECO:0000313" key="3">
    <source>
        <dbReference type="Proteomes" id="UP001447188"/>
    </source>
</evidence>
<evidence type="ECO:0000256" key="1">
    <source>
        <dbReference type="SAM" id="MobiDB-lite"/>
    </source>
</evidence>
<feature type="compositionally biased region" description="Polar residues" evidence="1">
    <location>
        <begin position="23"/>
        <end position="59"/>
    </location>
</feature>
<gene>
    <name evidence="2" type="ORF">Q9L58_009941</name>
</gene>
<reference evidence="2 3" key="1">
    <citation type="submission" date="2024-02" db="EMBL/GenBank/DDBJ databases">
        <title>Discinaceae phylogenomics.</title>
        <authorList>
            <person name="Dirks A.C."/>
            <person name="James T.Y."/>
        </authorList>
    </citation>
    <scope>NUCLEOTIDE SEQUENCE [LARGE SCALE GENOMIC DNA]</scope>
    <source>
        <strain evidence="2 3">ACD0624</strain>
    </source>
</reference>
<feature type="non-terminal residue" evidence="2">
    <location>
        <position position="59"/>
    </location>
</feature>
<proteinExistence type="predicted"/>
<dbReference type="EMBL" id="JBBBZM010000283">
    <property type="protein sequence ID" value="KAL0631189.1"/>
    <property type="molecule type" value="Genomic_DNA"/>
</dbReference>
<evidence type="ECO:0000313" key="2">
    <source>
        <dbReference type="EMBL" id="KAL0631189.1"/>
    </source>
</evidence>
<feature type="region of interest" description="Disordered" evidence="1">
    <location>
        <begin position="1"/>
        <end position="59"/>
    </location>
</feature>